<name>A0A1V9GAU2_9BACT</name>
<dbReference type="EMBL" id="LWBP01000012">
    <property type="protein sequence ID" value="OQP67791.1"/>
    <property type="molecule type" value="Genomic_DNA"/>
</dbReference>
<reference evidence="3" key="1">
    <citation type="submission" date="2016-04" db="EMBL/GenBank/DDBJ databases">
        <authorList>
            <person name="Chen L."/>
            <person name="Zhuang W."/>
            <person name="Wang G."/>
        </authorList>
    </citation>
    <scope>NUCLEOTIDE SEQUENCE [LARGE SCALE GENOMIC DNA]</scope>
    <source>
        <strain evidence="3">208</strain>
    </source>
</reference>
<gene>
    <name evidence="2" type="ORF">A4R26_32865</name>
</gene>
<keyword evidence="3" id="KW-1185">Reference proteome</keyword>
<dbReference type="SUPFAM" id="SSF52833">
    <property type="entry name" value="Thioredoxin-like"/>
    <property type="match status" value="1"/>
</dbReference>
<dbReference type="Pfam" id="PF13098">
    <property type="entry name" value="Thioredoxin_2"/>
    <property type="match status" value="1"/>
</dbReference>
<dbReference type="Gene3D" id="3.40.30.10">
    <property type="entry name" value="Glutaredoxin"/>
    <property type="match status" value="1"/>
</dbReference>
<organism evidence="2 3">
    <name type="scientific">Niastella populi</name>
    <dbReference type="NCBI Taxonomy" id="550983"/>
    <lineage>
        <taxon>Bacteria</taxon>
        <taxon>Pseudomonadati</taxon>
        <taxon>Bacteroidota</taxon>
        <taxon>Chitinophagia</taxon>
        <taxon>Chitinophagales</taxon>
        <taxon>Chitinophagaceae</taxon>
        <taxon>Niastella</taxon>
    </lineage>
</organism>
<dbReference type="Proteomes" id="UP000192276">
    <property type="component" value="Unassembled WGS sequence"/>
</dbReference>
<dbReference type="InterPro" id="IPR036249">
    <property type="entry name" value="Thioredoxin-like_sf"/>
</dbReference>
<sequence length="164" mass="18769">MKSMTYILIIAQLWGCFGKKPTLKTGHEGKTLPSMTLLLMDSSTHLDLKDVSSSQPIVLFYFSPICPYCRTLTNSLTEDIKKVSQLKIYMISSFPYEEIMKYYKEFKLNEYSNIIVGQDYQYSFSQYFKSPGVPCLAIYDRNKLLKEVLIGAVSPSLINDIALE</sequence>
<dbReference type="InterPro" id="IPR012336">
    <property type="entry name" value="Thioredoxin-like_fold"/>
</dbReference>
<feature type="domain" description="Thioredoxin-like fold" evidence="1">
    <location>
        <begin position="54"/>
        <end position="156"/>
    </location>
</feature>
<dbReference type="RefSeq" id="WP_081160861.1">
    <property type="nucleotide sequence ID" value="NZ_LWBP01000012.1"/>
</dbReference>
<comment type="caution">
    <text evidence="2">The sequence shown here is derived from an EMBL/GenBank/DDBJ whole genome shotgun (WGS) entry which is preliminary data.</text>
</comment>
<dbReference type="OrthoDB" id="662072at2"/>
<dbReference type="STRING" id="550983.A4R26_32865"/>
<evidence type="ECO:0000259" key="1">
    <source>
        <dbReference type="Pfam" id="PF13098"/>
    </source>
</evidence>
<proteinExistence type="predicted"/>
<accession>A0A1V9GAU2</accession>
<evidence type="ECO:0000313" key="3">
    <source>
        <dbReference type="Proteomes" id="UP000192276"/>
    </source>
</evidence>
<protein>
    <recommendedName>
        <fullName evidence="1">Thioredoxin-like fold domain-containing protein</fullName>
    </recommendedName>
</protein>
<evidence type="ECO:0000313" key="2">
    <source>
        <dbReference type="EMBL" id="OQP67791.1"/>
    </source>
</evidence>
<dbReference type="AlphaFoldDB" id="A0A1V9GAU2"/>